<evidence type="ECO:0000313" key="2">
    <source>
        <dbReference type="EMBL" id="CAF5217631.1"/>
    </source>
</evidence>
<evidence type="ECO:0000256" key="1">
    <source>
        <dbReference type="SAM" id="MobiDB-lite"/>
    </source>
</evidence>
<dbReference type="AlphaFoldDB" id="A0A8S3JDY6"/>
<feature type="region of interest" description="Disordered" evidence="1">
    <location>
        <begin position="1"/>
        <end position="32"/>
    </location>
</feature>
<sequence length="129" mass="14904">QQTADDIAAQVKPPPINNKQHKVKSSPFSPPNLLNDDHNGSFYHFLQDFSRARCRMFFPTSGRMGFDTSKHRLNSPNRGRRVLDLIQQHVVEHFGYHDVNTLRTALHRFPDDPAVKLAYYGKSKRETET</sequence>
<dbReference type="EMBL" id="CAJOBJ010360427">
    <property type="protein sequence ID" value="CAF5217631.1"/>
    <property type="molecule type" value="Genomic_DNA"/>
</dbReference>
<dbReference type="Proteomes" id="UP000681720">
    <property type="component" value="Unassembled WGS sequence"/>
</dbReference>
<feature type="non-terminal residue" evidence="2">
    <location>
        <position position="1"/>
    </location>
</feature>
<accession>A0A8S3JDY6</accession>
<name>A0A8S3JDY6_9BILA</name>
<proteinExistence type="predicted"/>
<organism evidence="2 3">
    <name type="scientific">Rotaria magnacalcarata</name>
    <dbReference type="NCBI Taxonomy" id="392030"/>
    <lineage>
        <taxon>Eukaryota</taxon>
        <taxon>Metazoa</taxon>
        <taxon>Spiralia</taxon>
        <taxon>Gnathifera</taxon>
        <taxon>Rotifera</taxon>
        <taxon>Eurotatoria</taxon>
        <taxon>Bdelloidea</taxon>
        <taxon>Philodinida</taxon>
        <taxon>Philodinidae</taxon>
        <taxon>Rotaria</taxon>
    </lineage>
</organism>
<evidence type="ECO:0000313" key="3">
    <source>
        <dbReference type="Proteomes" id="UP000681720"/>
    </source>
</evidence>
<gene>
    <name evidence="2" type="ORF">GIL414_LOCUS82522</name>
</gene>
<comment type="caution">
    <text evidence="2">The sequence shown here is derived from an EMBL/GenBank/DDBJ whole genome shotgun (WGS) entry which is preliminary data.</text>
</comment>
<reference evidence="2" key="1">
    <citation type="submission" date="2021-02" db="EMBL/GenBank/DDBJ databases">
        <authorList>
            <person name="Nowell W R."/>
        </authorList>
    </citation>
    <scope>NUCLEOTIDE SEQUENCE</scope>
</reference>
<protein>
    <submittedName>
        <fullName evidence="2">Uncharacterized protein</fullName>
    </submittedName>
</protein>